<dbReference type="Proteomes" id="UP000502409">
    <property type="component" value="Genome"/>
</dbReference>
<dbReference type="GeneID" id="65125741"/>
<dbReference type="EMBL" id="MT310865">
    <property type="protein sequence ID" value="QJD50947.1"/>
    <property type="molecule type" value="Genomic_DNA"/>
</dbReference>
<gene>
    <name evidence="1" type="primary">239</name>
    <name evidence="1" type="ORF">SEA_BMOC_239</name>
</gene>
<organism evidence="1 2">
    <name type="scientific">Streptomyces phage Bmoc</name>
    <dbReference type="NCBI Taxonomy" id="2725629"/>
    <lineage>
        <taxon>Viruses</taxon>
        <taxon>Duplodnaviria</taxon>
        <taxon>Heunggongvirae</taxon>
        <taxon>Uroviricota</taxon>
        <taxon>Caudoviricetes</taxon>
        <taxon>Stanwilliamsviridae</taxon>
        <taxon>Boydwoodruffvirinae</taxon>
        <taxon>Samistivirus</taxon>
        <taxon>Samistivirus bmoc</taxon>
    </lineage>
</organism>
<dbReference type="RefSeq" id="YP_010107598.1">
    <property type="nucleotide sequence ID" value="NC_055842.1"/>
</dbReference>
<sequence>MVTSIKLPYESLVQLFDLEGQPKSYKDRFVYHPAEFLEKV</sequence>
<name>A0A6M3SYS1_9CAUD</name>
<accession>A0A6M3SYS1</accession>
<proteinExistence type="predicted"/>
<evidence type="ECO:0000313" key="1">
    <source>
        <dbReference type="EMBL" id="QJD50947.1"/>
    </source>
</evidence>
<keyword evidence="2" id="KW-1185">Reference proteome</keyword>
<protein>
    <submittedName>
        <fullName evidence="1">Uncharacterized protein</fullName>
    </submittedName>
</protein>
<dbReference type="KEGG" id="vg:65125741"/>
<reference evidence="1 2" key="1">
    <citation type="submission" date="2020-04" db="EMBL/GenBank/DDBJ databases">
        <authorList>
            <person name="Angtuaco S.E."/>
            <person name="Chung R.C."/>
            <person name="Hung A.H."/>
            <person name="Eghdamian A."/>
            <person name="Zhu L."/>
            <person name="Shaffer C.D."/>
            <person name="Weston-Hafer K.A."/>
            <person name="Garlena R.A."/>
            <person name="Russell D.A."/>
            <person name="Pope W.H."/>
            <person name="Jacobs-Sera D."/>
            <person name="Hatfull G.F."/>
        </authorList>
    </citation>
    <scope>NUCLEOTIDE SEQUENCE [LARGE SCALE GENOMIC DNA]</scope>
</reference>
<evidence type="ECO:0000313" key="2">
    <source>
        <dbReference type="Proteomes" id="UP000502409"/>
    </source>
</evidence>